<dbReference type="Proteomes" id="UP001595075">
    <property type="component" value="Unassembled WGS sequence"/>
</dbReference>
<organism evidence="1 2">
    <name type="scientific">Oculimacula yallundae</name>
    <dbReference type="NCBI Taxonomy" id="86028"/>
    <lineage>
        <taxon>Eukaryota</taxon>
        <taxon>Fungi</taxon>
        <taxon>Dikarya</taxon>
        <taxon>Ascomycota</taxon>
        <taxon>Pezizomycotina</taxon>
        <taxon>Leotiomycetes</taxon>
        <taxon>Helotiales</taxon>
        <taxon>Ploettnerulaceae</taxon>
        <taxon>Oculimacula</taxon>
    </lineage>
</organism>
<evidence type="ECO:0000313" key="1">
    <source>
        <dbReference type="EMBL" id="KAL2074237.1"/>
    </source>
</evidence>
<comment type="caution">
    <text evidence="1">The sequence shown here is derived from an EMBL/GenBank/DDBJ whole genome shotgun (WGS) entry which is preliminary data.</text>
</comment>
<evidence type="ECO:0000313" key="2">
    <source>
        <dbReference type="Proteomes" id="UP001595075"/>
    </source>
</evidence>
<sequence>MAVGYVTIVRECTEDGQAVLAGLMIDLLQRLEYGVSSGECDGILRGVWSYSVLRGSTEFNRRDESEQACVIGQLVPRTDAAMFRGKVRYR</sequence>
<gene>
    <name evidence="1" type="ORF">VTL71DRAFT_8015</name>
</gene>
<keyword evidence="2" id="KW-1185">Reference proteome</keyword>
<reference evidence="1 2" key="1">
    <citation type="journal article" date="2024" name="Commun. Biol.">
        <title>Comparative genomic analysis of thermophilic fungi reveals convergent evolutionary adaptations and gene losses.</title>
        <authorList>
            <person name="Steindorff A.S."/>
            <person name="Aguilar-Pontes M.V."/>
            <person name="Robinson A.J."/>
            <person name="Andreopoulos B."/>
            <person name="LaButti K."/>
            <person name="Kuo A."/>
            <person name="Mondo S."/>
            <person name="Riley R."/>
            <person name="Otillar R."/>
            <person name="Haridas S."/>
            <person name="Lipzen A."/>
            <person name="Grimwood J."/>
            <person name="Schmutz J."/>
            <person name="Clum A."/>
            <person name="Reid I.D."/>
            <person name="Moisan M.C."/>
            <person name="Butler G."/>
            <person name="Nguyen T.T.M."/>
            <person name="Dewar K."/>
            <person name="Conant G."/>
            <person name="Drula E."/>
            <person name="Henrissat B."/>
            <person name="Hansel C."/>
            <person name="Singer S."/>
            <person name="Hutchinson M.I."/>
            <person name="de Vries R.P."/>
            <person name="Natvig D.O."/>
            <person name="Powell A.J."/>
            <person name="Tsang A."/>
            <person name="Grigoriev I.V."/>
        </authorList>
    </citation>
    <scope>NUCLEOTIDE SEQUENCE [LARGE SCALE GENOMIC DNA]</scope>
    <source>
        <strain evidence="1 2">CBS 494.80</strain>
    </source>
</reference>
<dbReference type="EMBL" id="JAZHXI010000002">
    <property type="protein sequence ID" value="KAL2074237.1"/>
    <property type="molecule type" value="Genomic_DNA"/>
</dbReference>
<protein>
    <submittedName>
        <fullName evidence="1">Uncharacterized protein</fullName>
    </submittedName>
</protein>
<name>A0ABR4CXC4_9HELO</name>
<proteinExistence type="predicted"/>
<accession>A0ABR4CXC4</accession>